<reference evidence="2" key="1">
    <citation type="submission" date="2022-06" db="EMBL/GenBank/DDBJ databases">
        <title>Ornithinimicrobium JY.X270.</title>
        <authorList>
            <person name="Huang Y."/>
        </authorList>
    </citation>
    <scope>NUCLEOTIDE SEQUENCE</scope>
    <source>
        <strain evidence="2">JY.X270</strain>
    </source>
</reference>
<evidence type="ECO:0000313" key="3">
    <source>
        <dbReference type="Proteomes" id="UP001056535"/>
    </source>
</evidence>
<sequence>MAEQDRTSGGAGGEGLATGEAEQLVYALETRFAAPLEAAAAAVREAERELTEAQEQLAQAQQTATDERYTSDPLVFMRASVSEEVEALERKTNPKKLRTSYRFLLDRAVELAAGEVQGLHDDLAAARRERESGLEASVAAEQRAVAGLEAAQVMHERVLAAERSARQGLSLLVDKLTVG</sequence>
<evidence type="ECO:0000313" key="2">
    <source>
        <dbReference type="EMBL" id="USQ76277.1"/>
    </source>
</evidence>
<dbReference type="EMBL" id="CP099490">
    <property type="protein sequence ID" value="USQ76277.1"/>
    <property type="molecule type" value="Genomic_DNA"/>
</dbReference>
<keyword evidence="3" id="KW-1185">Reference proteome</keyword>
<dbReference type="Proteomes" id="UP001056535">
    <property type="component" value="Chromosome"/>
</dbReference>
<name>A0ABY4YI27_9MICO</name>
<protein>
    <submittedName>
        <fullName evidence="2">Uncharacterized protein</fullName>
    </submittedName>
</protein>
<keyword evidence="1" id="KW-0175">Coiled coil</keyword>
<organism evidence="2 3">
    <name type="scientific">Ornithinimicrobium cryptoxanthini</name>
    <dbReference type="NCBI Taxonomy" id="2934161"/>
    <lineage>
        <taxon>Bacteria</taxon>
        <taxon>Bacillati</taxon>
        <taxon>Actinomycetota</taxon>
        <taxon>Actinomycetes</taxon>
        <taxon>Micrococcales</taxon>
        <taxon>Ornithinimicrobiaceae</taxon>
        <taxon>Ornithinimicrobium</taxon>
    </lineage>
</organism>
<feature type="coiled-coil region" evidence="1">
    <location>
        <begin position="36"/>
        <end position="63"/>
    </location>
</feature>
<evidence type="ECO:0000256" key="1">
    <source>
        <dbReference type="SAM" id="Coils"/>
    </source>
</evidence>
<dbReference type="RefSeq" id="WP_252620972.1">
    <property type="nucleotide sequence ID" value="NZ_CP099490.1"/>
</dbReference>
<proteinExistence type="predicted"/>
<gene>
    <name evidence="2" type="ORF">NF557_17090</name>
</gene>
<accession>A0ABY4YI27</accession>